<dbReference type="EMBL" id="SNYA01000001">
    <property type="protein sequence ID" value="TDP95703.1"/>
    <property type="molecule type" value="Genomic_DNA"/>
</dbReference>
<organism evidence="1 2">
    <name type="scientific">Leucobacter luti</name>
    <dbReference type="NCBI Taxonomy" id="340320"/>
    <lineage>
        <taxon>Bacteria</taxon>
        <taxon>Bacillati</taxon>
        <taxon>Actinomycetota</taxon>
        <taxon>Actinomycetes</taxon>
        <taxon>Micrococcales</taxon>
        <taxon>Microbacteriaceae</taxon>
        <taxon>Leucobacter</taxon>
    </lineage>
</organism>
<evidence type="ECO:0000313" key="2">
    <source>
        <dbReference type="Proteomes" id="UP000295601"/>
    </source>
</evidence>
<keyword evidence="2" id="KW-1185">Reference proteome</keyword>
<dbReference type="RefSeq" id="WP_132201859.1">
    <property type="nucleotide sequence ID" value="NZ_CP080492.1"/>
</dbReference>
<sequence>MTSASFQRLPIEVQDIVTLGLEDEIQTAFELIGEAKKSGSLSVEEIRFLEGDILRASGLRARLTGEESPTLANKSKP</sequence>
<accession>A0A4R6S8F0</accession>
<proteinExistence type="predicted"/>
<protein>
    <submittedName>
        <fullName evidence="1">Uncharacterized protein</fullName>
    </submittedName>
</protein>
<dbReference type="OrthoDB" id="4990952at2"/>
<evidence type="ECO:0000313" key="1">
    <source>
        <dbReference type="EMBL" id="TDP95703.1"/>
    </source>
</evidence>
<reference evidence="1 2" key="1">
    <citation type="submission" date="2019-03" db="EMBL/GenBank/DDBJ databases">
        <title>Genomic analyses of the natural microbiome of Caenorhabditis elegans.</title>
        <authorList>
            <person name="Samuel B."/>
        </authorList>
    </citation>
    <scope>NUCLEOTIDE SEQUENCE [LARGE SCALE GENOMIC DNA]</scope>
    <source>
        <strain evidence="1 2">JUb18</strain>
    </source>
</reference>
<comment type="caution">
    <text evidence="1">The sequence shown here is derived from an EMBL/GenBank/DDBJ whole genome shotgun (WGS) entry which is preliminary data.</text>
</comment>
<gene>
    <name evidence="1" type="ORF">EDF62_0397</name>
</gene>
<name>A0A4R6S8F0_9MICO</name>
<dbReference type="AlphaFoldDB" id="A0A4R6S8F0"/>
<dbReference type="Proteomes" id="UP000295601">
    <property type="component" value="Unassembled WGS sequence"/>
</dbReference>